<dbReference type="Proteomes" id="UP000549066">
    <property type="component" value="Unassembled WGS sequence"/>
</dbReference>
<comment type="caution">
    <text evidence="1">The sequence shown here is derived from an EMBL/GenBank/DDBJ whole genome shotgun (WGS) entry which is preliminary data.</text>
</comment>
<proteinExistence type="predicted"/>
<dbReference type="AlphaFoldDB" id="A0A852WY99"/>
<evidence type="ECO:0000313" key="1">
    <source>
        <dbReference type="EMBL" id="NYG22587.1"/>
    </source>
</evidence>
<dbReference type="EMBL" id="JACCFI010000001">
    <property type="protein sequence ID" value="NYG22587.1"/>
    <property type="molecule type" value="Genomic_DNA"/>
</dbReference>
<protein>
    <submittedName>
        <fullName evidence="1">Uncharacterized protein</fullName>
    </submittedName>
</protein>
<accession>A0A852WY99</accession>
<dbReference type="RefSeq" id="WP_179552376.1">
    <property type="nucleotide sequence ID" value="NZ_JACCFI010000001.1"/>
</dbReference>
<keyword evidence="2" id="KW-1185">Reference proteome</keyword>
<reference evidence="1 2" key="1">
    <citation type="submission" date="2020-07" db="EMBL/GenBank/DDBJ databases">
        <title>Sequencing the genomes of 1000 actinobacteria strains.</title>
        <authorList>
            <person name="Klenk H.-P."/>
        </authorList>
    </citation>
    <scope>NUCLEOTIDE SEQUENCE [LARGE SCALE GENOMIC DNA]</scope>
    <source>
        <strain evidence="1 2">DSM 8598</strain>
    </source>
</reference>
<organism evidence="1 2">
    <name type="scientific">Agromyces hippuratus</name>
    <dbReference type="NCBI Taxonomy" id="286438"/>
    <lineage>
        <taxon>Bacteria</taxon>
        <taxon>Bacillati</taxon>
        <taxon>Actinomycetota</taxon>
        <taxon>Actinomycetes</taxon>
        <taxon>Micrococcales</taxon>
        <taxon>Microbacteriaceae</taxon>
        <taxon>Agromyces</taxon>
    </lineage>
</organism>
<gene>
    <name evidence="1" type="ORF">BJY17_003334</name>
</gene>
<sequence length="223" mass="24938">MPALTRVMSYSKLRDAESVDAVESWWAAASATSYWIDHGMHDVSVYTLDAHVCLYAEVIGAPRAAPPARAWDWPSEVSELFAPWPSPGSDELRRSVPMLDVFHDGVPVDAESWRGDREVADRVGSLAFLRPEMFASYVFHHFQLQQERPEGFNKTYLIGSLGTLLFSYSESPATAANLGVPARAGQRTPADWHGVMQPHFDLQLGRPDAAADEPIWRRMRRLG</sequence>
<name>A0A852WY99_9MICO</name>
<evidence type="ECO:0000313" key="2">
    <source>
        <dbReference type="Proteomes" id="UP000549066"/>
    </source>
</evidence>